<evidence type="ECO:0000259" key="1">
    <source>
        <dbReference type="Pfam" id="PF03190"/>
    </source>
</evidence>
<sequence>MNRLQFETSPYLLQHAHNPVDWYAWKPEAFERAKKEDKPILVSIGYSTCHWCHVMERESFENADVAAIMNENFINIKVDREERPDVDHIYMEACVIMTGSGGWPLNCFLTPDGRPFLAGTYYPPLAAFNRPSWPQLLHHVTDVYRNRRKDVEEQASRLIGNIEQTNSYFLAKNEAELSGINPFNPVVLHNVFQTLKKNFDLQDGGFGAAPKFPGSMALQFLLDYHHFTGEKEALEHTVFSLDRMIRGGIYDQLGGGFARYATDRAWLVPHFEKMLYDNALLVGLLSDTYKVTQQPIFRRAIEETLGWIEREMTSADGGFYSALDADSEGEEGKFYVWSAEEIAAVCPSVEDAALFSSYYGVEPLGNWEGHNILWCPLPLAAFAVEAGQSPEALEARFAPIRTQLMAVRDERIRPGLDDKILLSWNALMASAYAKAYTALGNETYKVAALRNVDFLLEKFKRDEIGGLYHTYKKVKDQDQAQYAAFLDDYAYFIAALIDVYEISLETRYLRQAADLTEYTLAHFLDDTRNLFYFTSKDQQDVVLRKIELYDNALPSGNSSMVQNLQRLGLLWGKMQYIELAAAMLKEMLSGLERYPSSFARWANALIYMVYPMHEVAIVGPEAEELSRELQKNYIPNKVLMGALEADDTFPLLAGRQTQGMTQIFVCQNYTCQLPVSTTAEALALLT</sequence>
<dbReference type="SUPFAM" id="SSF52833">
    <property type="entry name" value="Thioredoxin-like"/>
    <property type="match status" value="1"/>
</dbReference>
<dbReference type="CDD" id="cd02955">
    <property type="entry name" value="SSP411"/>
    <property type="match status" value="1"/>
</dbReference>
<dbReference type="Gene3D" id="3.40.30.10">
    <property type="entry name" value="Glutaredoxin"/>
    <property type="match status" value="1"/>
</dbReference>
<dbReference type="OrthoDB" id="9762614at2"/>
<dbReference type="Pfam" id="PF03190">
    <property type="entry name" value="Thioredox_DsbH"/>
    <property type="match status" value="1"/>
</dbReference>
<accession>F4KXD8</accession>
<dbReference type="Gene3D" id="1.50.10.20">
    <property type="match status" value="1"/>
</dbReference>
<dbReference type="PANTHER" id="PTHR42899:SF1">
    <property type="entry name" value="SPERMATOGENESIS-ASSOCIATED PROTEIN 20"/>
    <property type="match status" value="1"/>
</dbReference>
<reference evidence="2 3" key="1">
    <citation type="journal article" date="2011" name="Stand. Genomic Sci.">
        <title>Complete genome sequence of Haliscomenobacter hydrossis type strain (O).</title>
        <authorList>
            <consortium name="US DOE Joint Genome Institute (JGI-PGF)"/>
            <person name="Daligault H."/>
            <person name="Lapidus A."/>
            <person name="Zeytun A."/>
            <person name="Nolan M."/>
            <person name="Lucas S."/>
            <person name="Del Rio T.G."/>
            <person name="Tice H."/>
            <person name="Cheng J.F."/>
            <person name="Tapia R."/>
            <person name="Han C."/>
            <person name="Goodwin L."/>
            <person name="Pitluck S."/>
            <person name="Liolios K."/>
            <person name="Pagani I."/>
            <person name="Ivanova N."/>
            <person name="Huntemann M."/>
            <person name="Mavromatis K."/>
            <person name="Mikhailova N."/>
            <person name="Pati A."/>
            <person name="Chen A."/>
            <person name="Palaniappan K."/>
            <person name="Land M."/>
            <person name="Hauser L."/>
            <person name="Brambilla E.M."/>
            <person name="Rohde M."/>
            <person name="Verbarg S."/>
            <person name="Goker M."/>
            <person name="Bristow J."/>
            <person name="Eisen J.A."/>
            <person name="Markowitz V."/>
            <person name="Hugenholtz P."/>
            <person name="Kyrpides N.C."/>
            <person name="Klenk H.P."/>
            <person name="Woyke T."/>
        </authorList>
    </citation>
    <scope>NUCLEOTIDE SEQUENCE [LARGE SCALE GENOMIC DNA]</scope>
    <source>
        <strain evidence="3">ATCC 27775 / DSM 1100 / LMG 10767 / O</strain>
    </source>
</reference>
<dbReference type="PIRSF" id="PIRSF006402">
    <property type="entry name" value="UCP006402_thioredoxin"/>
    <property type="match status" value="1"/>
</dbReference>
<dbReference type="Proteomes" id="UP000008461">
    <property type="component" value="Chromosome"/>
</dbReference>
<keyword evidence="3" id="KW-1185">Reference proteome</keyword>
<protein>
    <recommendedName>
        <fullName evidence="1">Spermatogenesis-associated protein 20-like TRX domain-containing protein</fullName>
    </recommendedName>
</protein>
<dbReference type="InterPro" id="IPR036249">
    <property type="entry name" value="Thioredoxin-like_sf"/>
</dbReference>
<feature type="domain" description="Spermatogenesis-associated protein 20-like TRX" evidence="1">
    <location>
        <begin position="2"/>
        <end position="161"/>
    </location>
</feature>
<dbReference type="PANTHER" id="PTHR42899">
    <property type="entry name" value="SPERMATOGENESIS-ASSOCIATED PROTEIN 20"/>
    <property type="match status" value="1"/>
</dbReference>
<dbReference type="RefSeq" id="WP_013763900.1">
    <property type="nucleotide sequence ID" value="NC_015510.1"/>
</dbReference>
<evidence type="ECO:0000313" key="2">
    <source>
        <dbReference type="EMBL" id="AEE49346.1"/>
    </source>
</evidence>
<dbReference type="eggNOG" id="COG1331">
    <property type="taxonomic scope" value="Bacteria"/>
</dbReference>
<dbReference type="AlphaFoldDB" id="F4KXD8"/>
<dbReference type="InterPro" id="IPR024705">
    <property type="entry name" value="Ssp411"/>
</dbReference>
<organism evidence="2 3">
    <name type="scientific">Haliscomenobacter hydrossis (strain ATCC 27775 / DSM 1100 / LMG 10767 / O)</name>
    <dbReference type="NCBI Taxonomy" id="760192"/>
    <lineage>
        <taxon>Bacteria</taxon>
        <taxon>Pseudomonadati</taxon>
        <taxon>Bacteroidota</taxon>
        <taxon>Saprospiria</taxon>
        <taxon>Saprospirales</taxon>
        <taxon>Haliscomenobacteraceae</taxon>
        <taxon>Haliscomenobacter</taxon>
    </lineage>
</organism>
<dbReference type="InterPro" id="IPR004879">
    <property type="entry name" value="Ssp411-like_TRX"/>
</dbReference>
<dbReference type="HOGENOM" id="CLU_014051_4_1_10"/>
<proteinExistence type="predicted"/>
<reference key="2">
    <citation type="submission" date="2011-04" db="EMBL/GenBank/DDBJ databases">
        <title>Complete sequence of chromosome of Haliscomenobacter hydrossis DSM 1100.</title>
        <authorList>
            <consortium name="US DOE Joint Genome Institute (JGI-PGF)"/>
            <person name="Lucas S."/>
            <person name="Han J."/>
            <person name="Lapidus A."/>
            <person name="Bruce D."/>
            <person name="Goodwin L."/>
            <person name="Pitluck S."/>
            <person name="Peters L."/>
            <person name="Kyrpides N."/>
            <person name="Mavromatis K."/>
            <person name="Ivanova N."/>
            <person name="Ovchinnikova G."/>
            <person name="Pagani I."/>
            <person name="Daligault H."/>
            <person name="Detter J.C."/>
            <person name="Han C."/>
            <person name="Land M."/>
            <person name="Hauser L."/>
            <person name="Markowitz V."/>
            <person name="Cheng J.-F."/>
            <person name="Hugenholtz P."/>
            <person name="Woyke T."/>
            <person name="Wu D."/>
            <person name="Verbarg S."/>
            <person name="Frueling A."/>
            <person name="Brambilla E."/>
            <person name="Klenk H.-P."/>
            <person name="Eisen J.A."/>
        </authorList>
    </citation>
    <scope>NUCLEOTIDE SEQUENCE</scope>
    <source>
        <strain>DSM 1100</strain>
    </source>
</reference>
<dbReference type="GO" id="GO:0005975">
    <property type="term" value="P:carbohydrate metabolic process"/>
    <property type="evidence" value="ECO:0007669"/>
    <property type="project" value="InterPro"/>
</dbReference>
<gene>
    <name evidence="2" type="ordered locus">Halhy_1452</name>
</gene>
<name>F4KXD8_HALH1</name>
<dbReference type="KEGG" id="hhy:Halhy_1452"/>
<evidence type="ECO:0000313" key="3">
    <source>
        <dbReference type="Proteomes" id="UP000008461"/>
    </source>
</evidence>
<dbReference type="STRING" id="760192.Halhy_1452"/>
<dbReference type="EMBL" id="CP002691">
    <property type="protein sequence ID" value="AEE49346.1"/>
    <property type="molecule type" value="Genomic_DNA"/>
</dbReference>
<dbReference type="SUPFAM" id="SSF48208">
    <property type="entry name" value="Six-hairpin glycosidases"/>
    <property type="match status" value="1"/>
</dbReference>
<dbReference type="InterPro" id="IPR008928">
    <property type="entry name" value="6-hairpin_glycosidase_sf"/>
</dbReference>